<accession>A0A1Q3CJD4</accession>
<organism evidence="1 2">
    <name type="scientific">Cephalotus follicularis</name>
    <name type="common">Albany pitcher plant</name>
    <dbReference type="NCBI Taxonomy" id="3775"/>
    <lineage>
        <taxon>Eukaryota</taxon>
        <taxon>Viridiplantae</taxon>
        <taxon>Streptophyta</taxon>
        <taxon>Embryophyta</taxon>
        <taxon>Tracheophyta</taxon>
        <taxon>Spermatophyta</taxon>
        <taxon>Magnoliopsida</taxon>
        <taxon>eudicotyledons</taxon>
        <taxon>Gunneridae</taxon>
        <taxon>Pentapetalae</taxon>
        <taxon>rosids</taxon>
        <taxon>fabids</taxon>
        <taxon>Oxalidales</taxon>
        <taxon>Cephalotaceae</taxon>
        <taxon>Cephalotus</taxon>
    </lineage>
</organism>
<dbReference type="OrthoDB" id="542365at2759"/>
<sequence>MAGMILLNDAQLRRLASLVRKQEEANIFYIKFESENDQATYLRECKANYTTAMEILDAGNNLVKEYSSDSVRESIANDIYSTIEGSLNSAFQWMRNYNLRKAYLEEIKGFSTGAIDIVKTLDPADTEFARDLAKAAADYKKAMWELNKKCMSARSEAVANMFDQMGSGATMDTLIQRAQEKLKLSGSFDKLDEEDKIRV</sequence>
<dbReference type="EMBL" id="BDDD01002168">
    <property type="protein sequence ID" value="GAV80376.1"/>
    <property type="molecule type" value="Genomic_DNA"/>
</dbReference>
<evidence type="ECO:0000313" key="1">
    <source>
        <dbReference type="EMBL" id="GAV80376.1"/>
    </source>
</evidence>
<dbReference type="AlphaFoldDB" id="A0A1Q3CJD4"/>
<dbReference type="InParanoid" id="A0A1Q3CJD4"/>
<comment type="caution">
    <text evidence="1">The sequence shown here is derived from an EMBL/GenBank/DDBJ whole genome shotgun (WGS) entry which is preliminary data.</text>
</comment>
<evidence type="ECO:0000313" key="2">
    <source>
        <dbReference type="Proteomes" id="UP000187406"/>
    </source>
</evidence>
<gene>
    <name evidence="1" type="ORF">CFOL_v3_23837</name>
</gene>
<protein>
    <submittedName>
        <fullName evidence="1">Uncharacterized protein</fullName>
    </submittedName>
</protein>
<proteinExistence type="predicted"/>
<keyword evidence="2" id="KW-1185">Reference proteome</keyword>
<name>A0A1Q3CJD4_CEPFO</name>
<reference evidence="2" key="1">
    <citation type="submission" date="2016-04" db="EMBL/GenBank/DDBJ databases">
        <title>Cephalotus genome sequencing.</title>
        <authorList>
            <person name="Fukushima K."/>
            <person name="Hasebe M."/>
            <person name="Fang X."/>
        </authorList>
    </citation>
    <scope>NUCLEOTIDE SEQUENCE [LARGE SCALE GENOMIC DNA]</scope>
    <source>
        <strain evidence="2">cv. St1</strain>
    </source>
</reference>
<dbReference type="Proteomes" id="UP000187406">
    <property type="component" value="Unassembled WGS sequence"/>
</dbReference>